<dbReference type="PANTHER" id="PTHR44591:SF24">
    <property type="entry name" value="PROTEIN-GLUTAMATE METHYLESTERASE_PROTEIN-GLUTAMINE GLUTAMINASE 1"/>
    <property type="match status" value="1"/>
</dbReference>
<dbReference type="EnsemblBacteria" id="ABC21498">
    <property type="protein sequence ID" value="ABC21498"/>
    <property type="gene ID" value="Rru_A0694"/>
</dbReference>
<keyword evidence="1 2" id="KW-0597">Phosphoprotein</keyword>
<dbReference type="HOGENOM" id="CLU_000445_69_11_5"/>
<dbReference type="AlphaFoldDB" id="Q2RWJ7"/>
<dbReference type="NCBIfam" id="NF009971">
    <property type="entry name" value="PRK13435.1-2"/>
    <property type="match status" value="1"/>
</dbReference>
<dbReference type="Gene3D" id="3.40.50.2300">
    <property type="match status" value="1"/>
</dbReference>
<evidence type="ECO:0000256" key="1">
    <source>
        <dbReference type="ARBA" id="ARBA00022553"/>
    </source>
</evidence>
<dbReference type="STRING" id="269796.Rru_A0694"/>
<dbReference type="KEGG" id="rru:Rru_A0694"/>
<dbReference type="PANTHER" id="PTHR44591">
    <property type="entry name" value="STRESS RESPONSE REGULATOR PROTEIN 1"/>
    <property type="match status" value="1"/>
</dbReference>
<dbReference type="PhylomeDB" id="Q2RWJ7"/>
<dbReference type="PROSITE" id="PS50110">
    <property type="entry name" value="RESPONSE_REGULATORY"/>
    <property type="match status" value="1"/>
</dbReference>
<dbReference type="InterPro" id="IPR011006">
    <property type="entry name" value="CheY-like_superfamily"/>
</dbReference>
<dbReference type="Pfam" id="PF00072">
    <property type="entry name" value="Response_reg"/>
    <property type="match status" value="1"/>
</dbReference>
<protein>
    <recommendedName>
        <fullName evidence="3">Response regulatory domain-containing protein</fullName>
    </recommendedName>
</protein>
<dbReference type="SUPFAM" id="SSF52172">
    <property type="entry name" value="CheY-like"/>
    <property type="match status" value="1"/>
</dbReference>
<accession>Q2RWJ7</accession>
<dbReference type="GO" id="GO:0000160">
    <property type="term" value="P:phosphorelay signal transduction system"/>
    <property type="evidence" value="ECO:0007669"/>
    <property type="project" value="InterPro"/>
</dbReference>
<dbReference type="PATRIC" id="fig|269796.9.peg.747"/>
<dbReference type="EMBL" id="CP000230">
    <property type="protein sequence ID" value="ABC21498.1"/>
    <property type="molecule type" value="Genomic_DNA"/>
</dbReference>
<dbReference type="InterPro" id="IPR050595">
    <property type="entry name" value="Bact_response_regulator"/>
</dbReference>
<dbReference type="eggNOG" id="COG0784">
    <property type="taxonomic scope" value="Bacteria"/>
</dbReference>
<evidence type="ECO:0000259" key="3">
    <source>
        <dbReference type="PROSITE" id="PS50110"/>
    </source>
</evidence>
<evidence type="ECO:0000313" key="4">
    <source>
        <dbReference type="EMBL" id="ABC21498.1"/>
    </source>
</evidence>
<reference evidence="4 5" key="1">
    <citation type="journal article" date="2011" name="Stand. Genomic Sci.">
        <title>Complete genome sequence of Rhodospirillum rubrum type strain (S1).</title>
        <authorList>
            <person name="Munk A.C."/>
            <person name="Copeland A."/>
            <person name="Lucas S."/>
            <person name="Lapidus A."/>
            <person name="Del Rio T.G."/>
            <person name="Barry K."/>
            <person name="Detter J.C."/>
            <person name="Hammon N."/>
            <person name="Israni S."/>
            <person name="Pitluck S."/>
            <person name="Brettin T."/>
            <person name="Bruce D."/>
            <person name="Han C."/>
            <person name="Tapia R."/>
            <person name="Gilna P."/>
            <person name="Schmutz J."/>
            <person name="Larimer F."/>
            <person name="Land M."/>
            <person name="Kyrpides N.C."/>
            <person name="Mavromatis K."/>
            <person name="Richardson P."/>
            <person name="Rohde M."/>
            <person name="Goker M."/>
            <person name="Klenk H.P."/>
            <person name="Zhang Y."/>
            <person name="Roberts G.P."/>
            <person name="Reslewic S."/>
            <person name="Schwartz D.C."/>
        </authorList>
    </citation>
    <scope>NUCLEOTIDE SEQUENCE [LARGE SCALE GENOMIC DNA]</scope>
    <source>
        <strain evidence="5">ATCC 11170 / ATH 1.1.1 / DSM 467 / LMG 4362 / NCIMB 8255 / S1</strain>
    </source>
</reference>
<dbReference type="InterPro" id="IPR001789">
    <property type="entry name" value="Sig_transdc_resp-reg_receiver"/>
</dbReference>
<name>Q2RWJ7_RHORT</name>
<evidence type="ECO:0000256" key="2">
    <source>
        <dbReference type="PROSITE-ProRule" id="PRU00169"/>
    </source>
</evidence>
<organism evidence="4 5">
    <name type="scientific">Rhodospirillum rubrum (strain ATCC 11170 / ATH 1.1.1 / DSM 467 / LMG 4362 / NCIMB 8255 / S1)</name>
    <dbReference type="NCBI Taxonomy" id="269796"/>
    <lineage>
        <taxon>Bacteria</taxon>
        <taxon>Pseudomonadati</taxon>
        <taxon>Pseudomonadota</taxon>
        <taxon>Alphaproteobacteria</taxon>
        <taxon>Rhodospirillales</taxon>
        <taxon>Rhodospirillaceae</taxon>
        <taxon>Rhodospirillum</taxon>
    </lineage>
</organism>
<dbReference type="RefSeq" id="WP_011388452.1">
    <property type="nucleotide sequence ID" value="NC_007643.1"/>
</dbReference>
<proteinExistence type="predicted"/>
<evidence type="ECO:0000313" key="5">
    <source>
        <dbReference type="Proteomes" id="UP000001929"/>
    </source>
</evidence>
<sequence>MTKVLIAEDELMIADMAEEVLVENGYEVCGIARTVGEAIDIGRRHHPDLALIDLRLAYGGFGTDVANELSALGRIGVLYASGNVAQVKERAITGEACLAKPFRSQDLLRGLEIVSEMVTSGRASLPFPPGFFLLPSPLPAPQDTDLG</sequence>
<dbReference type="SMART" id="SM00448">
    <property type="entry name" value="REC"/>
    <property type="match status" value="1"/>
</dbReference>
<feature type="modified residue" description="4-aspartylphosphate" evidence="2">
    <location>
        <position position="53"/>
    </location>
</feature>
<gene>
    <name evidence="4" type="ordered locus">Rru_A0694</name>
</gene>
<dbReference type="Proteomes" id="UP000001929">
    <property type="component" value="Chromosome"/>
</dbReference>
<feature type="domain" description="Response regulatory" evidence="3">
    <location>
        <begin position="3"/>
        <end position="115"/>
    </location>
</feature>
<keyword evidence="5" id="KW-1185">Reference proteome</keyword>